<dbReference type="RefSeq" id="WP_183719469.1">
    <property type="nucleotide sequence ID" value="NZ_JACHGO010000005.1"/>
</dbReference>
<reference evidence="4 5" key="1">
    <citation type="submission" date="2020-08" db="EMBL/GenBank/DDBJ databases">
        <title>Genomic Encyclopedia of Type Strains, Phase IV (KMG-IV): sequencing the most valuable type-strain genomes for metagenomic binning, comparative biology and taxonomic classification.</title>
        <authorList>
            <person name="Goeker M."/>
        </authorList>
    </citation>
    <scope>NUCLEOTIDE SEQUENCE [LARGE SCALE GENOMIC DNA]</scope>
    <source>
        <strain evidence="4 5">DSM 11275</strain>
    </source>
</reference>
<dbReference type="InterPro" id="IPR006073">
    <property type="entry name" value="GTP-bd"/>
</dbReference>
<dbReference type="GO" id="GO:0005525">
    <property type="term" value="F:GTP binding"/>
    <property type="evidence" value="ECO:0007669"/>
    <property type="project" value="InterPro"/>
</dbReference>
<comment type="caution">
    <text evidence="4">The sequence shown here is derived from an EMBL/GenBank/DDBJ whole genome shotgun (WGS) entry which is preliminary data.</text>
</comment>
<evidence type="ECO:0000313" key="5">
    <source>
        <dbReference type="Proteomes" id="UP000539075"/>
    </source>
</evidence>
<dbReference type="Pfam" id="PF01926">
    <property type="entry name" value="MMR_HSR1"/>
    <property type="match status" value="1"/>
</dbReference>
<dbReference type="PANTHER" id="PTHR42714">
    <property type="entry name" value="TRNA MODIFICATION GTPASE GTPBP3"/>
    <property type="match status" value="1"/>
</dbReference>
<feature type="domain" description="G" evidence="1">
    <location>
        <begin position="11"/>
        <end position="125"/>
    </location>
</feature>
<protein>
    <submittedName>
        <fullName evidence="4">[FeFe] hydrogenase H-cluster maturation GTPase HydF</fullName>
    </submittedName>
</protein>
<evidence type="ECO:0000313" key="4">
    <source>
        <dbReference type="EMBL" id="MBB5143703.1"/>
    </source>
</evidence>
<dbReference type="AlphaFoldDB" id="A0A7W8FF98"/>
<dbReference type="Gene3D" id="3.40.50.300">
    <property type="entry name" value="P-loop containing nucleotide triphosphate hydrolases"/>
    <property type="match status" value="1"/>
</dbReference>
<dbReference type="PANTHER" id="PTHR42714:SF6">
    <property type="entry name" value="TRANSLATION INITIATION FACTOR IF-2"/>
    <property type="match status" value="1"/>
</dbReference>
<accession>A0A7W8FF98</accession>
<dbReference type="NCBIfam" id="TIGR00231">
    <property type="entry name" value="small_GTP"/>
    <property type="match status" value="1"/>
</dbReference>
<feature type="domain" description="Hydrogen maturase F dimerization" evidence="2">
    <location>
        <begin position="180"/>
        <end position="278"/>
    </location>
</feature>
<evidence type="ECO:0000259" key="1">
    <source>
        <dbReference type="Pfam" id="PF01926"/>
    </source>
</evidence>
<dbReference type="Pfam" id="PF18128">
    <property type="entry name" value="HydF_dimer"/>
    <property type="match status" value="1"/>
</dbReference>
<dbReference type="GO" id="GO:0005737">
    <property type="term" value="C:cytoplasm"/>
    <property type="evidence" value="ECO:0007669"/>
    <property type="project" value="TreeGrafter"/>
</dbReference>
<dbReference type="InterPro" id="IPR027417">
    <property type="entry name" value="P-loop_NTPase"/>
</dbReference>
<dbReference type="Proteomes" id="UP000539075">
    <property type="component" value="Unassembled WGS sequence"/>
</dbReference>
<sequence length="422" mass="45198">MNDAPKGLRLHIAIFGRRNVGKSSLLNALTGQSVAIVSDMPGTTTDPVEKTLEMLPVGPVVFLDTAGLDDVGELGKLRTERSLQVMRRTDVALLVTVADEWGADESGLAARLVELKIPFVVVQNKADAAPEVEAGFARPHDLSADIPVIRASAHSGSGLNEIREAIARIAPEDAMHQPALVSDLLPEKGVLVLVVPIDTGAPKGRLILPQVQAIRDSLDGRKICMVVTEEELPAAIGCLKNPPDLVVCDSQVVHLVNRDTPAHIPMTTFSILMARFKGDLSQMARGAAALQRLKPGDRVLIQEACSHHAQKDDIGRIKLPRWLQKMAGGELEITVAAGKEFSGYDPTFKTVLHCGGCVITRGQMMARQRAADMAGCPMTNYGVAISLVQGVLQRVLEPFPEALSVFEAHTGRSGIGSAQDLR</sequence>
<dbReference type="InterPro" id="IPR023873">
    <property type="entry name" value="FeFe-hyd_GTPase_HydF"/>
</dbReference>
<dbReference type="InterPro" id="IPR040644">
    <property type="entry name" value="HydF_tetramer"/>
</dbReference>
<dbReference type="GO" id="GO:0030488">
    <property type="term" value="P:tRNA methylation"/>
    <property type="evidence" value="ECO:0007669"/>
    <property type="project" value="TreeGrafter"/>
</dbReference>
<dbReference type="Pfam" id="PF18133">
    <property type="entry name" value="HydF_tetramer"/>
    <property type="match status" value="1"/>
</dbReference>
<evidence type="ECO:0000259" key="3">
    <source>
        <dbReference type="Pfam" id="PF18133"/>
    </source>
</evidence>
<dbReference type="CDD" id="cd00880">
    <property type="entry name" value="Era_like"/>
    <property type="match status" value="1"/>
</dbReference>
<dbReference type="GO" id="GO:0002098">
    <property type="term" value="P:tRNA wobble uridine modification"/>
    <property type="evidence" value="ECO:0007669"/>
    <property type="project" value="TreeGrafter"/>
</dbReference>
<dbReference type="SUPFAM" id="SSF52540">
    <property type="entry name" value="P-loop containing nucleoside triphosphate hydrolases"/>
    <property type="match status" value="1"/>
</dbReference>
<name>A0A7W8FF98_9BACT</name>
<dbReference type="InterPro" id="IPR041606">
    <property type="entry name" value="HydF_dimer"/>
</dbReference>
<keyword evidence="5" id="KW-1185">Reference proteome</keyword>
<dbReference type="Gene3D" id="3.40.50.11410">
    <property type="match status" value="1"/>
</dbReference>
<dbReference type="Gene3D" id="3.40.50.11420">
    <property type="match status" value="1"/>
</dbReference>
<dbReference type="EMBL" id="JACHGO010000005">
    <property type="protein sequence ID" value="MBB5143703.1"/>
    <property type="molecule type" value="Genomic_DNA"/>
</dbReference>
<feature type="domain" description="Hydrogen maturase F tetramerization" evidence="3">
    <location>
        <begin position="282"/>
        <end position="398"/>
    </location>
</feature>
<dbReference type="InterPro" id="IPR005225">
    <property type="entry name" value="Small_GTP-bd"/>
</dbReference>
<evidence type="ECO:0000259" key="2">
    <source>
        <dbReference type="Pfam" id="PF18128"/>
    </source>
</evidence>
<proteinExistence type="predicted"/>
<organism evidence="4 5">
    <name type="scientific">Desulfovibrio intestinalis</name>
    <dbReference type="NCBI Taxonomy" id="58621"/>
    <lineage>
        <taxon>Bacteria</taxon>
        <taxon>Pseudomonadati</taxon>
        <taxon>Thermodesulfobacteriota</taxon>
        <taxon>Desulfovibrionia</taxon>
        <taxon>Desulfovibrionales</taxon>
        <taxon>Desulfovibrionaceae</taxon>
        <taxon>Desulfovibrio</taxon>
    </lineage>
</organism>
<gene>
    <name evidence="4" type="ORF">HNQ38_001803</name>
</gene>
<dbReference type="NCBIfam" id="TIGR03918">
    <property type="entry name" value="GTP_HydF"/>
    <property type="match status" value="1"/>
</dbReference>